<comment type="caution">
    <text evidence="2">The sequence shown here is derived from an EMBL/GenBank/DDBJ whole genome shotgun (WGS) entry which is preliminary data.</text>
</comment>
<sequence length="74" mass="7931">MCLQEWARLEKIEGVVVNSSIVLVSAVLASLAVGVVFAYGVCIAMFSIFRIHARQVAAVRLARSVVAQTQVVEG</sequence>
<proteinExistence type="predicted"/>
<dbReference type="Proteomes" id="UP000269669">
    <property type="component" value="Unassembled WGS sequence"/>
</dbReference>
<dbReference type="AlphaFoldDB" id="A0A3R9QEG7"/>
<keyword evidence="1" id="KW-1133">Transmembrane helix</keyword>
<evidence type="ECO:0000256" key="1">
    <source>
        <dbReference type="SAM" id="Phobius"/>
    </source>
</evidence>
<keyword evidence="3" id="KW-1185">Reference proteome</keyword>
<accession>A0A3R9QEG7</accession>
<name>A0A3R9QEG7_9BACT</name>
<organism evidence="2 3">
    <name type="scientific">Edaphobacter aggregans</name>
    <dbReference type="NCBI Taxonomy" id="570835"/>
    <lineage>
        <taxon>Bacteria</taxon>
        <taxon>Pseudomonadati</taxon>
        <taxon>Acidobacteriota</taxon>
        <taxon>Terriglobia</taxon>
        <taxon>Terriglobales</taxon>
        <taxon>Acidobacteriaceae</taxon>
        <taxon>Edaphobacter</taxon>
    </lineage>
</organism>
<feature type="transmembrane region" description="Helical" evidence="1">
    <location>
        <begin position="20"/>
        <end position="46"/>
    </location>
</feature>
<gene>
    <name evidence="2" type="ORF">EDE15_5056</name>
</gene>
<reference evidence="2 3" key="1">
    <citation type="submission" date="2018-12" db="EMBL/GenBank/DDBJ databases">
        <title>Sequencing of bacterial isolates from soil warming experiment in Harvard Forest, Massachusetts, USA.</title>
        <authorList>
            <person name="Deangelis K."/>
        </authorList>
    </citation>
    <scope>NUCLEOTIDE SEQUENCE [LARGE SCALE GENOMIC DNA]</scope>
    <source>
        <strain evidence="2 3">EB153</strain>
    </source>
</reference>
<keyword evidence="1" id="KW-0812">Transmembrane</keyword>
<evidence type="ECO:0000313" key="3">
    <source>
        <dbReference type="Proteomes" id="UP000269669"/>
    </source>
</evidence>
<dbReference type="EMBL" id="RSDW01000001">
    <property type="protein sequence ID" value="RSL19390.1"/>
    <property type="molecule type" value="Genomic_DNA"/>
</dbReference>
<keyword evidence="1" id="KW-0472">Membrane</keyword>
<evidence type="ECO:0000313" key="2">
    <source>
        <dbReference type="EMBL" id="RSL19390.1"/>
    </source>
</evidence>
<protein>
    <submittedName>
        <fullName evidence="2">Uncharacterized protein</fullName>
    </submittedName>
</protein>